<dbReference type="AlphaFoldDB" id="A0A3S5B757"/>
<comment type="caution">
    <text evidence="2">The sequence shown here is derived from an EMBL/GenBank/DDBJ whole genome shotgun (WGS) entry which is preliminary data.</text>
</comment>
<feature type="region of interest" description="Disordered" evidence="1">
    <location>
        <begin position="76"/>
        <end position="113"/>
    </location>
</feature>
<dbReference type="Proteomes" id="UP000784294">
    <property type="component" value="Unassembled WGS sequence"/>
</dbReference>
<evidence type="ECO:0000313" key="3">
    <source>
        <dbReference type="Proteomes" id="UP000784294"/>
    </source>
</evidence>
<reference evidence="2" key="1">
    <citation type="submission" date="2018-11" db="EMBL/GenBank/DDBJ databases">
        <authorList>
            <consortium name="Pathogen Informatics"/>
        </authorList>
    </citation>
    <scope>NUCLEOTIDE SEQUENCE</scope>
</reference>
<name>A0A3S5B757_9PLAT</name>
<sequence>MAFTLAPLLTPLSHSPPFLLFNLCTTFRVVSSRQFFIESAFRPFSFGEARDSDAASKALNVNSCLVVALSSSAFPPSATSSLRPTNFRQTAPVTRPLGEPPSSPHPRPKNRLAVGMSTVPAPHSSEAFCHQLCHGIIPFTESLSLRPLGIARTAEIIPFPHFD</sequence>
<protein>
    <submittedName>
        <fullName evidence="2">Uncharacterized protein</fullName>
    </submittedName>
</protein>
<dbReference type="EMBL" id="CAAALY010250568">
    <property type="protein sequence ID" value="VEL35750.1"/>
    <property type="molecule type" value="Genomic_DNA"/>
</dbReference>
<organism evidence="2 3">
    <name type="scientific">Protopolystoma xenopodis</name>
    <dbReference type="NCBI Taxonomy" id="117903"/>
    <lineage>
        <taxon>Eukaryota</taxon>
        <taxon>Metazoa</taxon>
        <taxon>Spiralia</taxon>
        <taxon>Lophotrochozoa</taxon>
        <taxon>Platyhelminthes</taxon>
        <taxon>Monogenea</taxon>
        <taxon>Polyopisthocotylea</taxon>
        <taxon>Polystomatidea</taxon>
        <taxon>Polystomatidae</taxon>
        <taxon>Protopolystoma</taxon>
    </lineage>
</organism>
<accession>A0A3S5B757</accession>
<keyword evidence="3" id="KW-1185">Reference proteome</keyword>
<proteinExistence type="predicted"/>
<gene>
    <name evidence="2" type="ORF">PXEA_LOCUS29190</name>
</gene>
<evidence type="ECO:0000256" key="1">
    <source>
        <dbReference type="SAM" id="MobiDB-lite"/>
    </source>
</evidence>
<feature type="compositionally biased region" description="Polar residues" evidence="1">
    <location>
        <begin position="83"/>
        <end position="92"/>
    </location>
</feature>
<evidence type="ECO:0000313" key="2">
    <source>
        <dbReference type="EMBL" id="VEL35750.1"/>
    </source>
</evidence>